<dbReference type="RefSeq" id="WP_265788422.1">
    <property type="nucleotide sequence ID" value="NZ_BAABRS010000001.1"/>
</dbReference>
<dbReference type="Gene3D" id="1.20.58.520">
    <property type="entry name" value="Amidohydrolase"/>
    <property type="match status" value="1"/>
</dbReference>
<dbReference type="Gene3D" id="3.30.110.90">
    <property type="entry name" value="Amidohydrolase"/>
    <property type="match status" value="1"/>
</dbReference>
<dbReference type="InterPro" id="IPR051781">
    <property type="entry name" value="Metallo-dep_Hydrolase"/>
</dbReference>
<dbReference type="SUPFAM" id="SSF51556">
    <property type="entry name" value="Metallo-dependent hydrolases"/>
    <property type="match status" value="1"/>
</dbReference>
<evidence type="ECO:0000259" key="1">
    <source>
        <dbReference type="Pfam" id="PF01979"/>
    </source>
</evidence>
<dbReference type="Pfam" id="PF01979">
    <property type="entry name" value="Amidohydro_1"/>
    <property type="match status" value="1"/>
</dbReference>
<dbReference type="Proteomes" id="UP001207337">
    <property type="component" value="Unassembled WGS sequence"/>
</dbReference>
<reference evidence="2 3" key="1">
    <citation type="submission" date="2021-11" db="EMBL/GenBank/DDBJ databases">
        <title>Aliifidinibius sp. nov., a new bacterium isolated from saline soil.</title>
        <authorList>
            <person name="Galisteo C."/>
            <person name="De La Haba R."/>
            <person name="Sanchez-Porro C."/>
            <person name="Ventosa A."/>
        </authorList>
    </citation>
    <scope>NUCLEOTIDE SEQUENCE [LARGE SCALE GENOMIC DNA]</scope>
    <source>
        <strain evidence="2 3">KACC 190600</strain>
    </source>
</reference>
<dbReference type="Gene3D" id="3.40.50.10910">
    <property type="entry name" value="Amidohydrolase"/>
    <property type="match status" value="1"/>
</dbReference>
<organism evidence="2 3">
    <name type="scientific">Fodinibius salicampi</name>
    <dbReference type="NCBI Taxonomy" id="1920655"/>
    <lineage>
        <taxon>Bacteria</taxon>
        <taxon>Pseudomonadati</taxon>
        <taxon>Balneolota</taxon>
        <taxon>Balneolia</taxon>
        <taxon>Balneolales</taxon>
        <taxon>Balneolaceae</taxon>
        <taxon>Fodinibius</taxon>
    </lineage>
</organism>
<protein>
    <submittedName>
        <fullName evidence="2">Amidohydrolase family protein</fullName>
    </submittedName>
</protein>
<gene>
    <name evidence="2" type="ORF">LQ318_06010</name>
</gene>
<proteinExistence type="predicted"/>
<evidence type="ECO:0000313" key="2">
    <source>
        <dbReference type="EMBL" id="MCW9712457.1"/>
    </source>
</evidence>
<comment type="caution">
    <text evidence="2">The sequence shown here is derived from an EMBL/GenBank/DDBJ whole genome shotgun (WGS) entry which is preliminary data.</text>
</comment>
<dbReference type="EMBL" id="JAJNDC010000001">
    <property type="protein sequence ID" value="MCW9712457.1"/>
    <property type="molecule type" value="Genomic_DNA"/>
</dbReference>
<dbReference type="InterPro" id="IPR032466">
    <property type="entry name" value="Metal_Hydrolase"/>
</dbReference>
<dbReference type="SUPFAM" id="SSF51338">
    <property type="entry name" value="Composite domain of metallo-dependent hydrolases"/>
    <property type="match status" value="1"/>
</dbReference>
<evidence type="ECO:0000313" key="3">
    <source>
        <dbReference type="Proteomes" id="UP001207337"/>
    </source>
</evidence>
<accession>A0ABT3PXA8</accession>
<dbReference type="Gene3D" id="2.30.40.10">
    <property type="entry name" value="Urease, subunit C, domain 1"/>
    <property type="match status" value="1"/>
</dbReference>
<feature type="domain" description="Amidohydrolase-related" evidence="1">
    <location>
        <begin position="58"/>
        <end position="371"/>
    </location>
</feature>
<keyword evidence="3" id="KW-1185">Reference proteome</keyword>
<dbReference type="PANTHER" id="PTHR43135">
    <property type="entry name" value="ALPHA-D-RIBOSE 1-METHYLPHOSPHONATE 5-TRIPHOSPHATE DIPHOSPHATASE"/>
    <property type="match status" value="1"/>
</dbReference>
<dbReference type="InterPro" id="IPR006680">
    <property type="entry name" value="Amidohydro-rel"/>
</dbReference>
<dbReference type="InterPro" id="IPR011059">
    <property type="entry name" value="Metal-dep_hydrolase_composite"/>
</dbReference>
<dbReference type="PANTHER" id="PTHR43135:SF3">
    <property type="entry name" value="ALPHA-D-RIBOSE 1-METHYLPHOSPHONATE 5-TRIPHOSPHATE DIPHOSPHATASE"/>
    <property type="match status" value="1"/>
</dbReference>
<sequence>MASCNQPAKYELVIENVGFFNGVEDKGIVNIAINSDTIAAVSTEPLLSDSTIDGADKYLIPGLINSHTHIWRAEDLKAGYEVGILANIGTHASDEKRDSLIKEKSKEEGYPFYYTSGIAATVPGGHPTQVSPNPIETINDTVSVKEFVDHRIANGADFIKIVREDHDFFIFPAQPTLSYDQIEKIIDYTHSLGYKAVVHIGMLSEMVKIAEFKPDGFVHMWSYSDESKLTDEHLSKIQESGAFVVPTAILIPRGFENAKIRGEKAAEWAKENFISVEETLEGIRRMHQAGIMIVAGTDVGATSTINWDTDLLAELDLYSEAGLSNLEVLKTATGNAAKAWDIPVGRLGVGSKANMVLLNGNPLENLEALKDINKIWKATLAED</sequence>
<name>A0ABT3PXA8_9BACT</name>